<reference evidence="1 2" key="1">
    <citation type="submission" date="2021-01" db="EMBL/GenBank/DDBJ databases">
        <title>Whole genome shotgun sequence of Actinoplanes deccanensis NBRC 13994.</title>
        <authorList>
            <person name="Komaki H."/>
            <person name="Tamura T."/>
        </authorList>
    </citation>
    <scope>NUCLEOTIDE SEQUENCE [LARGE SCALE GENOMIC DNA]</scope>
    <source>
        <strain evidence="1 2">NBRC 13994</strain>
    </source>
</reference>
<evidence type="ECO:0008006" key="3">
    <source>
        <dbReference type="Google" id="ProtNLM"/>
    </source>
</evidence>
<evidence type="ECO:0000313" key="2">
    <source>
        <dbReference type="Proteomes" id="UP000609879"/>
    </source>
</evidence>
<keyword evidence="2" id="KW-1185">Reference proteome</keyword>
<dbReference type="InterPro" id="IPR029035">
    <property type="entry name" value="DHS-like_NAD/FAD-binding_dom"/>
</dbReference>
<protein>
    <recommendedName>
        <fullName evidence="3">SIR2-like domain-containing protein</fullName>
    </recommendedName>
</protein>
<accession>A0ABQ3Y3L8</accession>
<evidence type="ECO:0000313" key="1">
    <source>
        <dbReference type="EMBL" id="GID74591.1"/>
    </source>
</evidence>
<proteinExistence type="predicted"/>
<dbReference type="SUPFAM" id="SSF52467">
    <property type="entry name" value="DHS-like NAD/FAD-binding domain"/>
    <property type="match status" value="1"/>
</dbReference>
<comment type="caution">
    <text evidence="1">The sequence shown here is derived from an EMBL/GenBank/DDBJ whole genome shotgun (WGS) entry which is preliminary data.</text>
</comment>
<gene>
    <name evidence="1" type="ORF">Ade02nite_32320</name>
</gene>
<dbReference type="Pfam" id="PF13289">
    <property type="entry name" value="SIR2_2"/>
    <property type="match status" value="1"/>
</dbReference>
<organism evidence="1 2">
    <name type="scientific">Paractinoplanes deccanensis</name>
    <dbReference type="NCBI Taxonomy" id="113561"/>
    <lineage>
        <taxon>Bacteria</taxon>
        <taxon>Bacillati</taxon>
        <taxon>Actinomycetota</taxon>
        <taxon>Actinomycetes</taxon>
        <taxon>Micromonosporales</taxon>
        <taxon>Micromonosporaceae</taxon>
        <taxon>Paractinoplanes</taxon>
    </lineage>
</organism>
<name>A0ABQ3Y3L8_9ACTN</name>
<sequence length="335" mass="37497">MGAYRGEVAAIAEPNTLDQFPYEQVATWLREGSIIPFIGAGASRVGAAEPVLPDGRGLAEQLTRKMGEAFPRGEPADLAKVSQFFEHTVFDRDALYDYLHDLFEHGQKDNEPGTVARMLAEMPRDNAPLFVVTTNYDSFLERAFRAAGKPVCVITQNMRDPDGGSTKVRLTLPDGTTETEASSEFQWYDASRFPSDCTFLFKMHGSAHRRRGPDDLIVTEDDYIDFMVNTGGSSSPYFPPASLTAAYKQRRFLFLGFSLYDWNFRAFLRMLALRNALSGRQARRHWAIQLRPPSIEVDLWQQRNVSVYDGDLADFCAKIQSCWPGGPATPLGGTR</sequence>
<dbReference type="EMBL" id="BOMI01000063">
    <property type="protein sequence ID" value="GID74591.1"/>
    <property type="molecule type" value="Genomic_DNA"/>
</dbReference>
<dbReference type="Proteomes" id="UP000609879">
    <property type="component" value="Unassembled WGS sequence"/>
</dbReference>